<dbReference type="SMART" id="SM00343">
    <property type="entry name" value="ZnF_C2HC"/>
    <property type="match status" value="1"/>
</dbReference>
<evidence type="ECO:0000256" key="4">
    <source>
        <dbReference type="SAM" id="MobiDB-lite"/>
    </source>
</evidence>
<evidence type="ECO:0000259" key="5">
    <source>
        <dbReference type="PROSITE" id="PS50158"/>
    </source>
</evidence>
<dbReference type="PANTHER" id="PTHR46888:SF1">
    <property type="entry name" value="RIBONUCLEASE H"/>
    <property type="match status" value="1"/>
</dbReference>
<dbReference type="GO" id="GO:0006397">
    <property type="term" value="P:mRNA processing"/>
    <property type="evidence" value="ECO:0007669"/>
    <property type="project" value="UniProtKB-KW"/>
</dbReference>
<dbReference type="Pfam" id="PF00098">
    <property type="entry name" value="zf-CCHC"/>
    <property type="match status" value="1"/>
</dbReference>
<accession>A0A8H8P453</accession>
<feature type="compositionally biased region" description="Basic and acidic residues" evidence="4">
    <location>
        <begin position="746"/>
        <end position="755"/>
    </location>
</feature>
<evidence type="ECO:0000256" key="3">
    <source>
        <dbReference type="SAM" id="Coils"/>
    </source>
</evidence>
<dbReference type="PANTHER" id="PTHR46888">
    <property type="entry name" value="ZINC KNUCKLE DOMAINCONTAINING PROTEIN-RELATED"/>
    <property type="match status" value="1"/>
</dbReference>
<evidence type="ECO:0000256" key="1">
    <source>
        <dbReference type="ARBA" id="ARBA00022664"/>
    </source>
</evidence>
<dbReference type="PROSITE" id="PS50158">
    <property type="entry name" value="ZF_CCHC"/>
    <property type="match status" value="1"/>
</dbReference>
<keyword evidence="2" id="KW-0863">Zinc-finger</keyword>
<dbReference type="GeneID" id="67030901"/>
<dbReference type="KEGG" id="rsx:RhiXN_08622"/>
<keyword evidence="2" id="KW-0479">Metal-binding</keyword>
<dbReference type="AlphaFoldDB" id="A0A8H8P453"/>
<feature type="compositionally biased region" description="Basic and acidic residues" evidence="4">
    <location>
        <begin position="417"/>
        <end position="426"/>
    </location>
</feature>
<feature type="region of interest" description="Disordered" evidence="4">
    <location>
        <begin position="1"/>
        <end position="47"/>
    </location>
</feature>
<sequence>MSRRLRSGRNYDASKVPTAPKRRADKRMAPKTANRVEPETSNKTTDEQAIVPARRVQLTFGTMPQGAREPGERMVVLGVGKRQGIAFADTEGVKLSPSAYVALTQRAPPIRKVLSWPLPIKETRREADAPMNREATSEQSVELVERASVEQTSAPAYADDQRATSEVPTTPNIGAESRRESDDEIFVTARTSRVLNESIVLDDDGKPVLAQYIVIDEKESETPSKNSKRKRTRRKSKGKGKEKELDISVSTESKSTANHEGLTWDEEVRRANGDDGGPGDVEELPDVSDWVNPNWSRSDYIPTSEGDCTEAESGNGSVEVNALIYELADEYAFDDEEYASVLRNLRSSERSESTHSQTRGAGPSRQPRVTIEEVNSGSEDTTTSRTRSHKSKGKAKAKAKGKKRKRPSLGAALDDLEGTRERHVQRTDPQSTPNAYRGGGYLEGIIESTPARKSSKTTQTDMGKASEPRRKEQRRERSTERRPPSPSESSKLSETDSDETESTHTSRYGGGGPPDPSDSGSETADLSNSSWTKLLARLRDDNRWRNRRLEELVAKLKKQNKKLEQKVVTQAQSGYKAQSPKTYKGEADIDKLDMFIFSYNLYVSDTRLSDSKAVLTVSRFLDDKAASWYMLNVAPDPGSYSMESIYVGLYDYCFPPDFKDDMRKLYNEKKQGDSGVQDYFAELACLQRCLREVTDHQHVLRVWDGAAQYIKVGWALKGMRPEATTCETLRETALDIERAHKYKQSIEKLGNDKSGSRRNQLRSPSQKHDRASNYKNPGDNQSGGNRGNNKGTGYNSNSNGNWQNKRPNEYMRGGQAKGHNGQENQQRKLTNKKKAELRAAGLCFECKQLGHLSKDCPKFHKAKPSHVNANAVKVRPKSKVRVSSVMLKELDKLTRLKEKIEINAVGVGRKNKEPGPKHVKRNAIKVKDHTRKVPNTLIVEAKLEGKSVCVLLDSGCQTDMVSTTIVDQLRLPKVKLTKPLQVQLAMAGSQGTLHYGVKARIEYQGIDEYQDFDVGNLDNYDLILGTPFLFQHSVQLSFNPYGVYIGSTKSLPLDGEQVIQINSLSADIVGLRMAELRDMLRSEAMSVCKPQDRNTPLPPF</sequence>
<reference evidence="6" key="1">
    <citation type="submission" date="2020-05" db="EMBL/GenBank/DDBJ databases">
        <title>Evolutionary and genomic comparisons of hybrid uninucleate and nonhybrid Rhizoctonia fungi.</title>
        <authorList>
            <person name="Li C."/>
            <person name="Chen X."/>
        </authorList>
    </citation>
    <scope>NUCLEOTIDE SEQUENCE</scope>
    <source>
        <strain evidence="6">AG-1 IA</strain>
    </source>
</reference>
<feature type="compositionally biased region" description="Basic and acidic residues" evidence="4">
    <location>
        <begin position="34"/>
        <end position="46"/>
    </location>
</feature>
<organism evidence="6 7">
    <name type="scientific">Rhizoctonia solani</name>
    <dbReference type="NCBI Taxonomy" id="456999"/>
    <lineage>
        <taxon>Eukaryota</taxon>
        <taxon>Fungi</taxon>
        <taxon>Dikarya</taxon>
        <taxon>Basidiomycota</taxon>
        <taxon>Agaricomycotina</taxon>
        <taxon>Agaricomycetes</taxon>
        <taxon>Cantharellales</taxon>
        <taxon>Ceratobasidiaceae</taxon>
        <taxon>Rhizoctonia</taxon>
    </lineage>
</organism>
<evidence type="ECO:0000313" key="6">
    <source>
        <dbReference type="EMBL" id="QRW23586.1"/>
    </source>
</evidence>
<feature type="region of interest" description="Disordered" evidence="4">
    <location>
        <begin position="219"/>
        <end position="315"/>
    </location>
</feature>
<dbReference type="Gene3D" id="2.40.70.10">
    <property type="entry name" value="Acid Proteases"/>
    <property type="match status" value="1"/>
</dbReference>
<dbReference type="InterPro" id="IPR001878">
    <property type="entry name" value="Znf_CCHC"/>
</dbReference>
<feature type="coiled-coil region" evidence="3">
    <location>
        <begin position="539"/>
        <end position="573"/>
    </location>
</feature>
<feature type="region of interest" description="Disordered" evidence="4">
    <location>
        <begin position="344"/>
        <end position="528"/>
    </location>
</feature>
<dbReference type="CDD" id="cd00303">
    <property type="entry name" value="retropepsin_like"/>
    <property type="match status" value="1"/>
</dbReference>
<feature type="compositionally biased region" description="Polar residues" evidence="4">
    <location>
        <begin position="773"/>
        <end position="805"/>
    </location>
</feature>
<dbReference type="InterPro" id="IPR036875">
    <property type="entry name" value="Znf_CCHC_sf"/>
</dbReference>
<evidence type="ECO:0000313" key="7">
    <source>
        <dbReference type="Proteomes" id="UP000650533"/>
    </source>
</evidence>
<evidence type="ECO:0000256" key="2">
    <source>
        <dbReference type="PROSITE-ProRule" id="PRU00047"/>
    </source>
</evidence>
<feature type="compositionally biased region" description="Basic residues" evidence="4">
    <location>
        <begin position="386"/>
        <end position="407"/>
    </location>
</feature>
<proteinExistence type="predicted"/>
<dbReference type="Pfam" id="PF08284">
    <property type="entry name" value="RVP_2"/>
    <property type="match status" value="1"/>
</dbReference>
<dbReference type="InterPro" id="IPR021109">
    <property type="entry name" value="Peptidase_aspartic_dom_sf"/>
</dbReference>
<keyword evidence="2" id="KW-0862">Zinc</keyword>
<dbReference type="RefSeq" id="XP_043183823.1">
    <property type="nucleotide sequence ID" value="XM_043328438.1"/>
</dbReference>
<protein>
    <submittedName>
        <fullName evidence="6">Transposon Ty3-G Gag-Pol polyprotein</fullName>
    </submittedName>
</protein>
<feature type="region of interest" description="Disordered" evidence="4">
    <location>
        <begin position="746"/>
        <end position="833"/>
    </location>
</feature>
<feature type="compositionally biased region" description="Basic residues" evidence="4">
    <location>
        <begin position="226"/>
        <end position="238"/>
    </location>
</feature>
<dbReference type="SUPFAM" id="SSF57756">
    <property type="entry name" value="Retrovirus zinc finger-like domains"/>
    <property type="match status" value="1"/>
</dbReference>
<dbReference type="Proteomes" id="UP000650533">
    <property type="component" value="Chromosome 10"/>
</dbReference>
<gene>
    <name evidence="6" type="ORF">RhiXN_08622</name>
</gene>
<name>A0A8H8P453_9AGAM</name>
<dbReference type="Gene3D" id="4.10.60.10">
    <property type="entry name" value="Zinc finger, CCHC-type"/>
    <property type="match status" value="1"/>
</dbReference>
<dbReference type="SUPFAM" id="SSF50630">
    <property type="entry name" value="Acid proteases"/>
    <property type="match status" value="1"/>
</dbReference>
<keyword evidence="3" id="KW-0175">Coiled coil</keyword>
<feature type="domain" description="CCHC-type" evidence="5">
    <location>
        <begin position="843"/>
        <end position="858"/>
    </location>
</feature>
<dbReference type="GO" id="GO:0003676">
    <property type="term" value="F:nucleic acid binding"/>
    <property type="evidence" value="ECO:0007669"/>
    <property type="project" value="InterPro"/>
</dbReference>
<dbReference type="GO" id="GO:0008270">
    <property type="term" value="F:zinc ion binding"/>
    <property type="evidence" value="ECO:0007669"/>
    <property type="project" value="UniProtKB-KW"/>
</dbReference>
<dbReference type="EMBL" id="CP059667">
    <property type="protein sequence ID" value="QRW23586.1"/>
    <property type="molecule type" value="Genomic_DNA"/>
</dbReference>
<feature type="compositionally biased region" description="Polar residues" evidence="4">
    <location>
        <begin position="248"/>
        <end position="258"/>
    </location>
</feature>
<keyword evidence="1" id="KW-0507">mRNA processing</keyword>
<feature type="region of interest" description="Disordered" evidence="4">
    <location>
        <begin position="150"/>
        <end position="183"/>
    </location>
</feature>
<feature type="compositionally biased region" description="Basic and acidic residues" evidence="4">
    <location>
        <begin position="464"/>
        <end position="483"/>
    </location>
</feature>